<name>A0A1M5AJK1_9FLAO</name>
<dbReference type="EMBL" id="FQVE01000002">
    <property type="protein sequence ID" value="SHF30304.1"/>
    <property type="molecule type" value="Genomic_DNA"/>
</dbReference>
<reference evidence="2" key="1">
    <citation type="submission" date="2016-11" db="EMBL/GenBank/DDBJ databases">
        <authorList>
            <person name="Varghese N."/>
            <person name="Submissions S."/>
        </authorList>
    </citation>
    <scope>NUCLEOTIDE SEQUENCE [LARGE SCALE GENOMIC DNA]</scope>
    <source>
        <strain evidence="2">YR203</strain>
    </source>
</reference>
<organism evidence="1 2">
    <name type="scientific">Chryseobacterium vrystaatense</name>
    <dbReference type="NCBI Taxonomy" id="307480"/>
    <lineage>
        <taxon>Bacteria</taxon>
        <taxon>Pseudomonadati</taxon>
        <taxon>Bacteroidota</taxon>
        <taxon>Flavobacteriia</taxon>
        <taxon>Flavobacteriales</taxon>
        <taxon>Weeksellaceae</taxon>
        <taxon>Chryseobacterium group</taxon>
        <taxon>Chryseobacterium</taxon>
    </lineage>
</organism>
<evidence type="ECO:0000313" key="1">
    <source>
        <dbReference type="EMBL" id="SHF30304.1"/>
    </source>
</evidence>
<accession>A0A1M5AJK1</accession>
<dbReference type="Proteomes" id="UP000184108">
    <property type="component" value="Unassembled WGS sequence"/>
</dbReference>
<sequence>MIEKLRISYMNNSKIGDLIFPSAVKYTYDFIFYQSPKIYTFEQKKAPILRSELIFFMSTEIPITKSWKLHYKPIPKVHGLPL</sequence>
<proteinExistence type="predicted"/>
<protein>
    <submittedName>
        <fullName evidence="1">Uncharacterized protein</fullName>
    </submittedName>
</protein>
<dbReference type="AlphaFoldDB" id="A0A1M5AJK1"/>
<gene>
    <name evidence="1" type="ORF">SAMN02787073_1942</name>
</gene>
<evidence type="ECO:0000313" key="2">
    <source>
        <dbReference type="Proteomes" id="UP000184108"/>
    </source>
</evidence>